<sequence>MKQYLYRTQQLSCDIETAWNFFSSPYNLSKITPKNMGFVVLTDLKDDAMQEGMEIEYKVTPLFGIPMKWKTKITQVDLYKSFTDFQEKGPYKLWNHHHEFMENKDGVLMKDNLTYEMPYGVLGQLAHSLIVKKKLKRIFDYRYQVLEELINKKENKI</sequence>
<evidence type="ECO:0000313" key="1">
    <source>
        <dbReference type="EMBL" id="QEC73882.1"/>
    </source>
</evidence>
<protein>
    <submittedName>
        <fullName evidence="1">SRPBCC family protein</fullName>
    </submittedName>
</protein>
<dbReference type="SUPFAM" id="SSF55961">
    <property type="entry name" value="Bet v1-like"/>
    <property type="match status" value="1"/>
</dbReference>
<keyword evidence="2" id="KW-1185">Reference proteome</keyword>
<organism evidence="1 2">
    <name type="scientific">Arachidicoccus ginsenosidivorans</name>
    <dbReference type="NCBI Taxonomy" id="496057"/>
    <lineage>
        <taxon>Bacteria</taxon>
        <taxon>Pseudomonadati</taxon>
        <taxon>Bacteroidota</taxon>
        <taxon>Chitinophagia</taxon>
        <taxon>Chitinophagales</taxon>
        <taxon>Chitinophagaceae</taxon>
        <taxon>Arachidicoccus</taxon>
    </lineage>
</organism>
<dbReference type="AlphaFoldDB" id="A0A5B8VSL0"/>
<name>A0A5B8VSL0_9BACT</name>
<reference evidence="1 2" key="1">
    <citation type="journal article" date="2017" name="Int. J. Syst. Evol. Microbiol.">
        <title>Arachidicoccus ginsenosidivorans sp. nov., with ginsenoside-converting activity isolated from ginseng cultivating soil.</title>
        <authorList>
            <person name="Siddiqi M.Z."/>
            <person name="Aslam Z."/>
            <person name="Im W.T."/>
        </authorList>
    </citation>
    <scope>NUCLEOTIDE SEQUENCE [LARGE SCALE GENOMIC DNA]</scope>
    <source>
        <strain evidence="1 2">Gsoil 809</strain>
    </source>
</reference>
<dbReference type="RefSeq" id="WP_146787168.1">
    <property type="nucleotide sequence ID" value="NZ_CP042434.1"/>
</dbReference>
<dbReference type="Proteomes" id="UP000321291">
    <property type="component" value="Chromosome"/>
</dbReference>
<dbReference type="OrthoDB" id="9793552at2"/>
<proteinExistence type="predicted"/>
<dbReference type="EMBL" id="CP042434">
    <property type="protein sequence ID" value="QEC73882.1"/>
    <property type="molecule type" value="Genomic_DNA"/>
</dbReference>
<dbReference type="Gene3D" id="3.30.530.20">
    <property type="match status" value="1"/>
</dbReference>
<dbReference type="KEGG" id="agi:FSB73_21685"/>
<accession>A0A5B8VSL0</accession>
<gene>
    <name evidence="1" type="ORF">FSB73_21685</name>
</gene>
<evidence type="ECO:0000313" key="2">
    <source>
        <dbReference type="Proteomes" id="UP000321291"/>
    </source>
</evidence>
<dbReference type="CDD" id="cd07820">
    <property type="entry name" value="SRPBCC_3"/>
    <property type="match status" value="1"/>
</dbReference>
<dbReference type="InterPro" id="IPR023393">
    <property type="entry name" value="START-like_dom_sf"/>
</dbReference>